<dbReference type="RefSeq" id="WP_146646817.1">
    <property type="nucleotide sequence ID" value="NZ_CP012333.1"/>
</dbReference>
<keyword evidence="1" id="KW-0472">Membrane</keyword>
<evidence type="ECO:0000313" key="2">
    <source>
        <dbReference type="EMBL" id="AKU95359.1"/>
    </source>
</evidence>
<dbReference type="AlphaFoldDB" id="A0A0K1PQG8"/>
<dbReference type="KEGG" id="llu:AKJ09_02023"/>
<reference evidence="2 3" key="1">
    <citation type="submission" date="2015-08" db="EMBL/GenBank/DDBJ databases">
        <authorList>
            <person name="Babu N.S."/>
            <person name="Beckwith C.J."/>
            <person name="Beseler K.G."/>
            <person name="Brison A."/>
            <person name="Carone J.V."/>
            <person name="Caskin T.P."/>
            <person name="Diamond M."/>
            <person name="Durham M.E."/>
            <person name="Foxe J.M."/>
            <person name="Go M."/>
            <person name="Henderson B.A."/>
            <person name="Jones I.B."/>
            <person name="McGettigan J.A."/>
            <person name="Micheletti S.J."/>
            <person name="Nasrallah M.E."/>
            <person name="Ortiz D."/>
            <person name="Piller C.R."/>
            <person name="Privatt S.R."/>
            <person name="Schneider S.L."/>
            <person name="Sharp S."/>
            <person name="Smith T.C."/>
            <person name="Stanton J.D."/>
            <person name="Ullery H.E."/>
            <person name="Wilson R.J."/>
            <person name="Serrano M.G."/>
            <person name="Buck G."/>
            <person name="Lee V."/>
            <person name="Wang Y."/>
            <person name="Carvalho R."/>
            <person name="Voegtly L."/>
            <person name="Shi R."/>
            <person name="Duckworth R."/>
            <person name="Johnson A."/>
            <person name="Loviza R."/>
            <person name="Walstead R."/>
            <person name="Shah Z."/>
            <person name="Kiflezghi M."/>
            <person name="Wade K."/>
            <person name="Ball S.L."/>
            <person name="Bradley K.W."/>
            <person name="Asai D.J."/>
            <person name="Bowman C.A."/>
            <person name="Russell D.A."/>
            <person name="Pope W.H."/>
            <person name="Jacobs-Sera D."/>
            <person name="Hendrix R.W."/>
            <person name="Hatfull G.F."/>
        </authorList>
    </citation>
    <scope>NUCLEOTIDE SEQUENCE [LARGE SCALE GENOMIC DNA]</scope>
    <source>
        <strain evidence="2 3">DSM 27648</strain>
    </source>
</reference>
<keyword evidence="1" id="KW-1133">Transmembrane helix</keyword>
<sequence length="142" mass="14828">MKALARIVGIVIAALGLLGLISPSSYVRLGWFWAQSPGLYIAAVLQLIMGLVLLRAAPSSRSPVGLGIVGAFAIGEAVLAPLLGFGKTQVVAKWWAALTPGVLRLWALVGLAIGVLIVLAVAPRRDERGGGRHVMRRADATT</sequence>
<organism evidence="2 3">
    <name type="scientific">Labilithrix luteola</name>
    <dbReference type="NCBI Taxonomy" id="1391654"/>
    <lineage>
        <taxon>Bacteria</taxon>
        <taxon>Pseudomonadati</taxon>
        <taxon>Myxococcota</taxon>
        <taxon>Polyangia</taxon>
        <taxon>Polyangiales</taxon>
        <taxon>Labilitrichaceae</taxon>
        <taxon>Labilithrix</taxon>
    </lineage>
</organism>
<accession>A0A0K1PQG8</accession>
<feature type="transmembrane region" description="Helical" evidence="1">
    <location>
        <begin position="103"/>
        <end position="122"/>
    </location>
</feature>
<gene>
    <name evidence="2" type="ORF">AKJ09_02023</name>
</gene>
<name>A0A0K1PQG8_9BACT</name>
<keyword evidence="3" id="KW-1185">Reference proteome</keyword>
<dbReference type="STRING" id="1391654.AKJ09_02023"/>
<feature type="transmembrane region" description="Helical" evidence="1">
    <location>
        <begin position="39"/>
        <end position="57"/>
    </location>
</feature>
<evidence type="ECO:0000256" key="1">
    <source>
        <dbReference type="SAM" id="Phobius"/>
    </source>
</evidence>
<dbReference type="EMBL" id="CP012333">
    <property type="protein sequence ID" value="AKU95359.1"/>
    <property type="molecule type" value="Genomic_DNA"/>
</dbReference>
<proteinExistence type="predicted"/>
<protein>
    <submittedName>
        <fullName evidence="2">Uncharacterized protein</fullName>
    </submittedName>
</protein>
<keyword evidence="1" id="KW-0812">Transmembrane</keyword>
<feature type="transmembrane region" description="Helical" evidence="1">
    <location>
        <begin position="64"/>
        <end position="83"/>
    </location>
</feature>
<evidence type="ECO:0000313" key="3">
    <source>
        <dbReference type="Proteomes" id="UP000064967"/>
    </source>
</evidence>
<dbReference type="Proteomes" id="UP000064967">
    <property type="component" value="Chromosome"/>
</dbReference>